<keyword evidence="5" id="KW-0472">Membrane</keyword>
<evidence type="ECO:0000256" key="1">
    <source>
        <dbReference type="ARBA" id="ARBA00004429"/>
    </source>
</evidence>
<evidence type="ECO:0000256" key="2">
    <source>
        <dbReference type="ARBA" id="ARBA00022519"/>
    </source>
</evidence>
<organism evidence="8 9">
    <name type="scientific">Ruminiclostridium cellulolyticum (strain ATCC 35319 / DSM 5812 / JCM 6584 / H10)</name>
    <name type="common">Clostridium cellulolyticum</name>
    <dbReference type="NCBI Taxonomy" id="394503"/>
    <lineage>
        <taxon>Bacteria</taxon>
        <taxon>Bacillati</taxon>
        <taxon>Bacillota</taxon>
        <taxon>Clostridia</taxon>
        <taxon>Eubacteriales</taxon>
        <taxon>Oscillospiraceae</taxon>
        <taxon>Ruminiclostridium</taxon>
    </lineage>
</organism>
<evidence type="ECO:0000256" key="4">
    <source>
        <dbReference type="PROSITE-ProRule" id="PRU00284"/>
    </source>
</evidence>
<dbReference type="PANTHER" id="PTHR32089">
    <property type="entry name" value="METHYL-ACCEPTING CHEMOTAXIS PROTEIN MCPB"/>
    <property type="match status" value="1"/>
</dbReference>
<dbReference type="SMART" id="SM00283">
    <property type="entry name" value="MA"/>
    <property type="match status" value="1"/>
</dbReference>
<dbReference type="eggNOG" id="COG0840">
    <property type="taxonomic scope" value="Bacteria"/>
</dbReference>
<dbReference type="PROSITE" id="PS50111">
    <property type="entry name" value="CHEMOTAXIS_TRANSDUC_2"/>
    <property type="match status" value="1"/>
</dbReference>
<evidence type="ECO:0000256" key="3">
    <source>
        <dbReference type="ARBA" id="ARBA00023224"/>
    </source>
</evidence>
<dbReference type="PANTHER" id="PTHR32089:SF112">
    <property type="entry name" value="LYSOZYME-LIKE PROTEIN-RELATED"/>
    <property type="match status" value="1"/>
</dbReference>
<protein>
    <submittedName>
        <fullName evidence="8">Methyl-accepting chemotaxis sensory transducer</fullName>
    </submittedName>
</protein>
<evidence type="ECO:0000259" key="6">
    <source>
        <dbReference type="PROSITE" id="PS50111"/>
    </source>
</evidence>
<keyword evidence="2" id="KW-0997">Cell inner membrane</keyword>
<dbReference type="InterPro" id="IPR004089">
    <property type="entry name" value="MCPsignal_dom"/>
</dbReference>
<dbReference type="PROSITE" id="PS50192">
    <property type="entry name" value="T_SNARE"/>
    <property type="match status" value="1"/>
</dbReference>
<evidence type="ECO:0000256" key="5">
    <source>
        <dbReference type="SAM" id="Phobius"/>
    </source>
</evidence>
<dbReference type="RefSeq" id="WP_015925943.1">
    <property type="nucleotide sequence ID" value="NC_011898.1"/>
</dbReference>
<accession>B8I689</accession>
<dbReference type="AlphaFoldDB" id="B8I689"/>
<evidence type="ECO:0000259" key="7">
    <source>
        <dbReference type="PROSITE" id="PS50192"/>
    </source>
</evidence>
<dbReference type="EMBL" id="CP001348">
    <property type="protein sequence ID" value="ACL76854.1"/>
    <property type="molecule type" value="Genomic_DNA"/>
</dbReference>
<sequence>MKIKSKIYIIFSALIITYLIEAIVFLGISNGILENNFNSLTNTLNKDANQKVKGQLENITSQISLSIESIENQVDESMLNAAYALQEMDSQKTLTDSDLKTIGEKLGMSDLYLTDQNGIFIASTEKAAKGLSLFSIWEGYKDLLNGKAQVLPSTLKIKEETGQIFKFTAIPRKDNKGIIETACESGVVEKALSMYVDNSNSNGINSIQIVDSAGIALTQNLKQGTKAEWTKGKKVENNVVKQVFKDGKAVININGKNGDIFAPVKFGSEIRYVMHVKLDTTIYYSSVSLAKQSLNSTEKKVSSNLIVYTSVSFLVLLLFLLMLFQYLRFVLKSLNKFANVLKSMGKSKTNTLETVNVKEAELNEIQDGINVVTQNYEEIITTIKTSIGNVSGLQQEYSKNMNQAFDTIKQISQASGEMAANNEKEMKHVDEITKVMGTMINTLNNVNSATHSLSDMSNKTHEYVKTSDEGLSKITNAMERVETEVKSSHESIRQLINSSNEISGIVEFINSVTSQTNLLALNAAIEAARAGEAGRGFAVVAEQIRKLANDSSEATSRIVEILGNIKKDIQSTTEGNEKQIIVINDSKSEIDSAKIALKGLIDFTIKSQEQVEEVTNNVELLRQNEKTVEEVVEVVNQAIESNAASSEELQATIENLLLSMEYLSTSQNSITSELKTLDKL</sequence>
<feature type="domain" description="T-SNARE coiled-coil homology" evidence="7">
    <location>
        <begin position="433"/>
        <end position="495"/>
    </location>
</feature>
<evidence type="ECO:0000313" key="8">
    <source>
        <dbReference type="EMBL" id="ACL76854.1"/>
    </source>
</evidence>
<dbReference type="KEGG" id="cce:Ccel_2526"/>
<dbReference type="InterPro" id="IPR000727">
    <property type="entry name" value="T_SNARE_dom"/>
</dbReference>
<keyword evidence="3 4" id="KW-0807">Transducer</keyword>
<feature type="domain" description="Methyl-accepting transducer" evidence="6">
    <location>
        <begin position="400"/>
        <end position="657"/>
    </location>
</feature>
<dbReference type="Proteomes" id="UP000001349">
    <property type="component" value="Chromosome"/>
</dbReference>
<name>B8I689_RUMCH</name>
<gene>
    <name evidence="8" type="ordered locus">Ccel_2526</name>
</gene>
<dbReference type="HOGENOM" id="CLU_404256_0_0_9"/>
<keyword evidence="9" id="KW-1185">Reference proteome</keyword>
<dbReference type="OrthoDB" id="369336at2"/>
<dbReference type="Pfam" id="PF00015">
    <property type="entry name" value="MCPsignal"/>
    <property type="match status" value="1"/>
</dbReference>
<dbReference type="Gene3D" id="1.10.287.950">
    <property type="entry name" value="Methyl-accepting chemotaxis protein"/>
    <property type="match status" value="1"/>
</dbReference>
<keyword evidence="5" id="KW-1133">Transmembrane helix</keyword>
<dbReference type="STRING" id="394503.Ccel_2526"/>
<dbReference type="GO" id="GO:0007165">
    <property type="term" value="P:signal transduction"/>
    <property type="evidence" value="ECO:0007669"/>
    <property type="project" value="UniProtKB-KW"/>
</dbReference>
<evidence type="ECO:0000313" key="9">
    <source>
        <dbReference type="Proteomes" id="UP000001349"/>
    </source>
</evidence>
<dbReference type="GO" id="GO:0005886">
    <property type="term" value="C:plasma membrane"/>
    <property type="evidence" value="ECO:0007669"/>
    <property type="project" value="UniProtKB-SubCell"/>
</dbReference>
<reference evidence="8 9" key="1">
    <citation type="submission" date="2009-01" db="EMBL/GenBank/DDBJ databases">
        <title>Complete sequence of Clostridium cellulolyticum H10.</title>
        <authorList>
            <consortium name="US DOE Joint Genome Institute"/>
            <person name="Lucas S."/>
            <person name="Copeland A."/>
            <person name="Lapidus A."/>
            <person name="Glavina del Rio T."/>
            <person name="Dalin E."/>
            <person name="Tice H."/>
            <person name="Bruce D."/>
            <person name="Goodwin L."/>
            <person name="Pitluck S."/>
            <person name="Chertkov O."/>
            <person name="Saunders E."/>
            <person name="Brettin T."/>
            <person name="Detter J.C."/>
            <person name="Han C."/>
            <person name="Larimer F."/>
            <person name="Land M."/>
            <person name="Hauser L."/>
            <person name="Kyrpides N."/>
            <person name="Ivanova N."/>
            <person name="Zhou J."/>
            <person name="Richardson P."/>
        </authorList>
    </citation>
    <scope>NUCLEOTIDE SEQUENCE [LARGE SCALE GENOMIC DNA]</scope>
    <source>
        <strain evidence="9">ATCC 35319 / DSM 5812 / JCM 6584 / H10</strain>
    </source>
</reference>
<comment type="subcellular location">
    <subcellularLocation>
        <location evidence="1">Cell inner membrane</location>
        <topology evidence="1">Multi-pass membrane protein</topology>
    </subcellularLocation>
</comment>
<keyword evidence="5" id="KW-0812">Transmembrane</keyword>
<feature type="transmembrane region" description="Helical" evidence="5">
    <location>
        <begin position="305"/>
        <end position="327"/>
    </location>
</feature>
<keyword evidence="2" id="KW-1003">Cell membrane</keyword>
<dbReference type="SUPFAM" id="SSF58104">
    <property type="entry name" value="Methyl-accepting chemotaxis protein (MCP) signaling domain"/>
    <property type="match status" value="1"/>
</dbReference>
<proteinExistence type="predicted"/>
<feature type="transmembrane region" description="Helical" evidence="5">
    <location>
        <begin position="7"/>
        <end position="28"/>
    </location>
</feature>